<gene>
    <name evidence="3" type="ORF">A3B24_01910</name>
</gene>
<evidence type="ECO:0000313" key="4">
    <source>
        <dbReference type="Proteomes" id="UP000176917"/>
    </source>
</evidence>
<dbReference type="InterPro" id="IPR004860">
    <property type="entry name" value="LAGLIDADG_dom"/>
</dbReference>
<dbReference type="Pfam" id="PF14528">
    <property type="entry name" value="LAGLIDADG_3"/>
    <property type="match status" value="1"/>
</dbReference>
<dbReference type="Proteomes" id="UP000176917">
    <property type="component" value="Unassembled WGS sequence"/>
</dbReference>
<proteinExistence type="predicted"/>
<reference evidence="3 4" key="1">
    <citation type="journal article" date="2016" name="Nat. Commun.">
        <title>Thousands of microbial genomes shed light on interconnected biogeochemical processes in an aquifer system.</title>
        <authorList>
            <person name="Anantharaman K."/>
            <person name="Brown C.T."/>
            <person name="Hug L.A."/>
            <person name="Sharon I."/>
            <person name="Castelle C.J."/>
            <person name="Probst A.J."/>
            <person name="Thomas B.C."/>
            <person name="Singh A."/>
            <person name="Wilkins M.J."/>
            <person name="Karaoz U."/>
            <person name="Brodie E.L."/>
            <person name="Williams K.H."/>
            <person name="Hubbard S.S."/>
            <person name="Banfield J.F."/>
        </authorList>
    </citation>
    <scope>NUCLEOTIDE SEQUENCE [LARGE SCALE GENOMIC DNA]</scope>
</reference>
<dbReference type="SUPFAM" id="SSF55608">
    <property type="entry name" value="Homing endonucleases"/>
    <property type="match status" value="2"/>
</dbReference>
<sequence length="209" mass="24682">MRNNVSRAENQQGSPAMRDPSETTRRAPIDLREIRMYLLGALHDGTFSTNRRFRISQKGTGWLKILQGLFKKLGYNSWIYKEGKDRDVYILETLAKFLDFKFNPLGCKTRKEQKGYIRGFFDAEGGIPRNRTAKFYIQLVQKNKEKLEKLKKLLQELGIQTGKIHNPSRRVDPDYWRMYVLTDFQRTFVKTIGSWHPRKVHTLNQRVKI</sequence>
<feature type="region of interest" description="Disordered" evidence="1">
    <location>
        <begin position="1"/>
        <end position="25"/>
    </location>
</feature>
<evidence type="ECO:0000256" key="1">
    <source>
        <dbReference type="SAM" id="MobiDB-lite"/>
    </source>
</evidence>
<evidence type="ECO:0000313" key="3">
    <source>
        <dbReference type="EMBL" id="OHA73252.1"/>
    </source>
</evidence>
<dbReference type="EMBL" id="MHUG01000014">
    <property type="protein sequence ID" value="OHA73252.1"/>
    <property type="molecule type" value="Genomic_DNA"/>
</dbReference>
<protein>
    <recommendedName>
        <fullName evidence="2">DOD-type homing endonuclease domain-containing protein</fullName>
    </recommendedName>
</protein>
<dbReference type="GO" id="GO:0004519">
    <property type="term" value="F:endonuclease activity"/>
    <property type="evidence" value="ECO:0007669"/>
    <property type="project" value="InterPro"/>
</dbReference>
<feature type="domain" description="DOD-type homing endonuclease" evidence="2">
    <location>
        <begin position="114"/>
        <end position="159"/>
    </location>
</feature>
<dbReference type="Gene3D" id="3.10.28.10">
    <property type="entry name" value="Homing endonucleases"/>
    <property type="match status" value="2"/>
</dbReference>
<dbReference type="InterPro" id="IPR004042">
    <property type="entry name" value="Intein_endonuc_central"/>
</dbReference>
<dbReference type="AlphaFoldDB" id="A0A1G2RLU6"/>
<accession>A0A1G2RLU6</accession>
<dbReference type="PROSITE" id="PS50819">
    <property type="entry name" value="INTEIN_ENDONUCLEASE"/>
    <property type="match status" value="1"/>
</dbReference>
<feature type="compositionally biased region" description="Polar residues" evidence="1">
    <location>
        <begin position="1"/>
        <end position="14"/>
    </location>
</feature>
<organism evidence="3 4">
    <name type="scientific">Candidatus Wildermuthbacteria bacterium RIFCSPLOWO2_01_FULL_48_16</name>
    <dbReference type="NCBI Taxonomy" id="1802461"/>
    <lineage>
        <taxon>Bacteria</taxon>
        <taxon>Candidatus Wildermuthiibacteriota</taxon>
    </lineage>
</organism>
<evidence type="ECO:0000259" key="2">
    <source>
        <dbReference type="PROSITE" id="PS50819"/>
    </source>
</evidence>
<dbReference type="InterPro" id="IPR027434">
    <property type="entry name" value="Homing_endonucl"/>
</dbReference>
<comment type="caution">
    <text evidence="3">The sequence shown here is derived from an EMBL/GenBank/DDBJ whole genome shotgun (WGS) entry which is preliminary data.</text>
</comment>
<name>A0A1G2RLU6_9BACT</name>